<gene>
    <name evidence="1" type="ORF">A0Y59_07385</name>
</gene>
<evidence type="ECO:0000313" key="2">
    <source>
        <dbReference type="Proteomes" id="UP000533324"/>
    </source>
</evidence>
<dbReference type="AlphaFoldDB" id="A0A7U8G2M0"/>
<proteinExistence type="predicted"/>
<reference evidence="1 2" key="1">
    <citation type="submission" date="2018-05" db="EMBL/GenBank/DDBJ databases">
        <authorList>
            <consortium name="PulseNet: The National Subtyping Network for Foodborne Disease Surveillance"/>
            <person name="Tarr C.L."/>
            <person name="Trees E."/>
            <person name="Katz L.S."/>
            <person name="Carleton-Romer H.A."/>
            <person name="Stroika S."/>
            <person name="Kucerova Z."/>
            <person name="Roache K.F."/>
            <person name="Sabol A.L."/>
            <person name="Besser J."/>
            <person name="Gerner-Smidt P."/>
        </authorList>
    </citation>
    <scope>NUCLEOTIDE SEQUENCE [LARGE SCALE GENOMIC DNA]</scope>
    <source>
        <strain evidence="1 2">1988D-2602</strain>
    </source>
</reference>
<sequence>MTNTMEIVLMGKEKYYKKFKNNHKIRFLFGYSNGKEDDYFEMSLRVWINEKYFKESFENHKAENILNGINLFIETDFFKELEKQVIEIDFEEQEFFVPKFFKENNIEIIPYFNLYNEEIKHNVFFSFLRELKIKELKYLTTIVANNFHEDEIRYFYK</sequence>
<name>A0A7U8G2M0_CAMLA</name>
<organism evidence="1 2">
    <name type="scientific">Campylobacter lari</name>
    <dbReference type="NCBI Taxonomy" id="201"/>
    <lineage>
        <taxon>Bacteria</taxon>
        <taxon>Pseudomonadati</taxon>
        <taxon>Campylobacterota</taxon>
        <taxon>Epsilonproteobacteria</taxon>
        <taxon>Campylobacterales</taxon>
        <taxon>Campylobacteraceae</taxon>
        <taxon>Campylobacter</taxon>
    </lineage>
</organism>
<comment type="caution">
    <text evidence="1">The sequence shown here is derived from an EMBL/GenBank/DDBJ whole genome shotgun (WGS) entry which is preliminary data.</text>
</comment>
<dbReference type="Proteomes" id="UP000533324">
    <property type="component" value="Unassembled WGS sequence"/>
</dbReference>
<accession>A0A7U8G2M0</accession>
<evidence type="ECO:0000313" key="1">
    <source>
        <dbReference type="EMBL" id="EAJ1254989.1"/>
    </source>
</evidence>
<protein>
    <submittedName>
        <fullName evidence="1">Uncharacterized protein</fullName>
    </submittedName>
</protein>
<dbReference type="EMBL" id="AABVCV010000014">
    <property type="protein sequence ID" value="EAJ1254989.1"/>
    <property type="molecule type" value="Genomic_DNA"/>
</dbReference>